<dbReference type="OrthoDB" id="437960at2759"/>
<dbReference type="GeneID" id="25569371"/>
<dbReference type="SMART" id="SM00698">
    <property type="entry name" value="MORN"/>
    <property type="match status" value="3"/>
</dbReference>
<gene>
    <name evidence="3" type="ORF">AMSG_11399</name>
</gene>
<feature type="compositionally biased region" description="Gly residues" evidence="2">
    <location>
        <begin position="28"/>
        <end position="40"/>
    </location>
</feature>
<evidence type="ECO:0000256" key="2">
    <source>
        <dbReference type="SAM" id="MobiDB-lite"/>
    </source>
</evidence>
<dbReference type="Pfam" id="PF02493">
    <property type="entry name" value="MORN"/>
    <property type="match status" value="4"/>
</dbReference>
<accession>A0A0L0DUJ4</accession>
<proteinExistence type="predicted"/>
<evidence type="ECO:0000313" key="4">
    <source>
        <dbReference type="Proteomes" id="UP000054408"/>
    </source>
</evidence>
<sequence>MDKKRNRPPRRRAPRSPSPADRERSASGGTGGGGTSGGSGASTTTGNGASGDIDVTSGSGADGYGDAHGDREVGDGRDGAAGDRGDAGAPQDPLAGAGDYVYPLLSAPGAFDPLPDGCDRKASADGKYKVVYVGETYDFGGVVMRHGLGTFTDGATVYKGHWRKDAMHGPDGRIEYASGAVYVGGFVDGMYQGHGVYTWPSGAYYKGDFHNNRMHGIGVYVDATGFAWHGEFYNNRGPGLVQHFLDADAADP</sequence>
<protein>
    <submittedName>
        <fullName evidence="3">Central apparatus associated protein C1a-18</fullName>
    </submittedName>
</protein>
<keyword evidence="1" id="KW-0677">Repeat</keyword>
<feature type="compositionally biased region" description="Basic and acidic residues" evidence="2">
    <location>
        <begin position="65"/>
        <end position="86"/>
    </location>
</feature>
<feature type="region of interest" description="Disordered" evidence="2">
    <location>
        <begin position="1"/>
        <end position="95"/>
    </location>
</feature>
<dbReference type="PANTHER" id="PTHR46917">
    <property type="entry name" value="MORN REPEAT-CONTAINING PROTEIN 2"/>
    <property type="match status" value="1"/>
</dbReference>
<dbReference type="STRING" id="461836.A0A0L0DUJ4"/>
<dbReference type="PANTHER" id="PTHR46917:SF1">
    <property type="entry name" value="MORN REPEAT-CONTAINING PROTEIN 2"/>
    <property type="match status" value="1"/>
</dbReference>
<dbReference type="Proteomes" id="UP000054408">
    <property type="component" value="Unassembled WGS sequence"/>
</dbReference>
<evidence type="ECO:0000256" key="1">
    <source>
        <dbReference type="ARBA" id="ARBA00022737"/>
    </source>
</evidence>
<dbReference type="InterPro" id="IPR003409">
    <property type="entry name" value="MORN"/>
</dbReference>
<dbReference type="SUPFAM" id="SSF82185">
    <property type="entry name" value="Histone H3 K4-specific methyltransferase SET7/9 N-terminal domain"/>
    <property type="match status" value="1"/>
</dbReference>
<dbReference type="InterPro" id="IPR052849">
    <property type="entry name" value="MORN_repeat_protein"/>
</dbReference>
<dbReference type="RefSeq" id="XP_013752704.1">
    <property type="nucleotide sequence ID" value="XM_013897250.1"/>
</dbReference>
<dbReference type="AlphaFoldDB" id="A0A0L0DUJ4"/>
<dbReference type="eggNOG" id="KOG0231">
    <property type="taxonomic scope" value="Eukaryota"/>
</dbReference>
<keyword evidence="4" id="KW-1185">Reference proteome</keyword>
<evidence type="ECO:0000313" key="3">
    <source>
        <dbReference type="EMBL" id="KNC55930.1"/>
    </source>
</evidence>
<organism evidence="3 4">
    <name type="scientific">Thecamonas trahens ATCC 50062</name>
    <dbReference type="NCBI Taxonomy" id="461836"/>
    <lineage>
        <taxon>Eukaryota</taxon>
        <taxon>Apusozoa</taxon>
        <taxon>Apusomonadida</taxon>
        <taxon>Apusomonadidae</taxon>
        <taxon>Thecamonas</taxon>
    </lineage>
</organism>
<reference evidence="3 4" key="1">
    <citation type="submission" date="2010-05" db="EMBL/GenBank/DDBJ databases">
        <title>The Genome Sequence of Thecamonas trahens ATCC 50062.</title>
        <authorList>
            <consortium name="The Broad Institute Genome Sequencing Platform"/>
            <person name="Russ C."/>
            <person name="Cuomo C."/>
            <person name="Shea T."/>
            <person name="Young S.K."/>
            <person name="Zeng Q."/>
            <person name="Koehrsen M."/>
            <person name="Haas B."/>
            <person name="Borodovsky M."/>
            <person name="Guigo R."/>
            <person name="Alvarado L."/>
            <person name="Berlin A."/>
            <person name="Bochicchio J."/>
            <person name="Borenstein D."/>
            <person name="Chapman S."/>
            <person name="Chen Z."/>
            <person name="Freedman E."/>
            <person name="Gellesch M."/>
            <person name="Goldberg J."/>
            <person name="Griggs A."/>
            <person name="Gujja S."/>
            <person name="Heilman E."/>
            <person name="Heiman D."/>
            <person name="Hepburn T."/>
            <person name="Howarth C."/>
            <person name="Jen D."/>
            <person name="Larson L."/>
            <person name="Mehta T."/>
            <person name="Park D."/>
            <person name="Pearson M."/>
            <person name="Roberts A."/>
            <person name="Saif S."/>
            <person name="Shenoy N."/>
            <person name="Sisk P."/>
            <person name="Stolte C."/>
            <person name="Sykes S."/>
            <person name="Thomson T."/>
            <person name="Walk T."/>
            <person name="White J."/>
            <person name="Yandava C."/>
            <person name="Burger G."/>
            <person name="Gray M.W."/>
            <person name="Holland P.W.H."/>
            <person name="King N."/>
            <person name="Lang F.B.F."/>
            <person name="Roger A.J."/>
            <person name="Ruiz-Trillo I."/>
            <person name="Lander E."/>
            <person name="Nusbaum C."/>
        </authorList>
    </citation>
    <scope>NUCLEOTIDE SEQUENCE [LARGE SCALE GENOMIC DNA]</scope>
    <source>
        <strain evidence="3 4">ATCC 50062</strain>
    </source>
</reference>
<feature type="compositionally biased region" description="Basic residues" evidence="2">
    <location>
        <begin position="1"/>
        <end position="14"/>
    </location>
</feature>
<feature type="compositionally biased region" description="Low complexity" evidence="2">
    <location>
        <begin position="41"/>
        <end position="51"/>
    </location>
</feature>
<name>A0A0L0DUJ4_THETB</name>
<dbReference type="Gene3D" id="2.20.110.10">
    <property type="entry name" value="Histone H3 K4-specific methyltransferase SET7/9 N-terminal domain"/>
    <property type="match status" value="1"/>
</dbReference>
<dbReference type="EMBL" id="GL349510">
    <property type="protein sequence ID" value="KNC55930.1"/>
    <property type="molecule type" value="Genomic_DNA"/>
</dbReference>